<evidence type="ECO:0000313" key="2">
    <source>
        <dbReference type="Proteomes" id="UP000092952"/>
    </source>
</evidence>
<dbReference type="RefSeq" id="WP_068802288.1">
    <property type="nucleotide sequence ID" value="NZ_CP014671.1"/>
</dbReference>
<accession>A0A1B1YPS3</accession>
<dbReference type="EMBL" id="CP014671">
    <property type="protein sequence ID" value="ANX02773.1"/>
    <property type="molecule type" value="Genomic_DNA"/>
</dbReference>
<dbReference type="KEGG" id="gbi:PG2T_00205"/>
<organism evidence="1 2">
    <name type="scientific">Immundisolibacter cernigliae</name>
    <dbReference type="NCBI Taxonomy" id="1810504"/>
    <lineage>
        <taxon>Bacteria</taxon>
        <taxon>Pseudomonadati</taxon>
        <taxon>Pseudomonadota</taxon>
        <taxon>Gammaproteobacteria</taxon>
        <taxon>Immundisolibacterales</taxon>
        <taxon>Immundisolibacteraceae</taxon>
        <taxon>Immundisolibacter</taxon>
    </lineage>
</organism>
<dbReference type="InParanoid" id="A0A1B1YPS3"/>
<gene>
    <name evidence="1" type="ORF">PG2T_00205</name>
</gene>
<dbReference type="STRING" id="1810504.PG2T_00205"/>
<dbReference type="Proteomes" id="UP000092952">
    <property type="component" value="Chromosome"/>
</dbReference>
<name>A0A1B1YPS3_9GAMM</name>
<proteinExistence type="predicted"/>
<dbReference type="AlphaFoldDB" id="A0A1B1YPS3"/>
<reference evidence="2" key="1">
    <citation type="submission" date="2016-03" db="EMBL/GenBank/DDBJ databases">
        <title>Complete genome sequence of Solimmundus cernigliae, representing a novel lineage of polycyclic aromatic hydrocarbon degraders within the Gammaproteobacteria.</title>
        <authorList>
            <person name="Singleton D.R."/>
            <person name="Dickey A.N."/>
            <person name="Scholl E.H."/>
            <person name="Wright F.A."/>
            <person name="Aitken M.D."/>
        </authorList>
    </citation>
    <scope>NUCLEOTIDE SEQUENCE [LARGE SCALE GENOMIC DNA]</scope>
    <source>
        <strain evidence="2">TR3.2</strain>
    </source>
</reference>
<evidence type="ECO:0000313" key="1">
    <source>
        <dbReference type="EMBL" id="ANX02773.1"/>
    </source>
</evidence>
<sequence>MTADETMIHVRFAPDGTVTEISARPAGLGAQDWFNLLSEVAGQYFAALSGGRGLFRLPPAALGAVQAKLGEAA</sequence>
<protein>
    <submittedName>
        <fullName evidence="1">Uncharacterized protein</fullName>
    </submittedName>
</protein>
<keyword evidence="2" id="KW-1185">Reference proteome</keyword>
<dbReference type="OrthoDB" id="9812367at2"/>